<feature type="compositionally biased region" description="Basic and acidic residues" evidence="13">
    <location>
        <begin position="67"/>
        <end position="76"/>
    </location>
</feature>
<keyword evidence="4" id="KW-0341">Growth regulation</keyword>
<evidence type="ECO:0000256" key="9">
    <source>
        <dbReference type="ARBA" id="ARBA00023204"/>
    </source>
</evidence>
<evidence type="ECO:0000256" key="12">
    <source>
        <dbReference type="ARBA" id="ARBA00034084"/>
    </source>
</evidence>
<keyword evidence="7" id="KW-0805">Transcription regulation</keyword>
<evidence type="ECO:0000256" key="10">
    <source>
        <dbReference type="ARBA" id="ARBA00023242"/>
    </source>
</evidence>
<organism evidence="15 16">
    <name type="scientific">Neovison vison</name>
    <name type="common">American mink</name>
    <name type="synonym">Mustela vison</name>
    <dbReference type="NCBI Taxonomy" id="452646"/>
    <lineage>
        <taxon>Eukaryota</taxon>
        <taxon>Metazoa</taxon>
        <taxon>Chordata</taxon>
        <taxon>Craniata</taxon>
        <taxon>Vertebrata</taxon>
        <taxon>Euteleostomi</taxon>
        <taxon>Mammalia</taxon>
        <taxon>Eutheria</taxon>
        <taxon>Laurasiatheria</taxon>
        <taxon>Carnivora</taxon>
        <taxon>Caniformia</taxon>
        <taxon>Musteloidea</taxon>
        <taxon>Mustelidae</taxon>
        <taxon>Mustelinae</taxon>
        <taxon>Neogale</taxon>
    </lineage>
</organism>
<proteinExistence type="predicted"/>
<evidence type="ECO:0000256" key="4">
    <source>
        <dbReference type="ARBA" id="ARBA00022604"/>
    </source>
</evidence>
<dbReference type="PROSITE" id="PS51640">
    <property type="entry name" value="MRG"/>
    <property type="match status" value="1"/>
</dbReference>
<comment type="subunit">
    <text evidence="11">Component of the NuA4 histone acetyltransferase complex which contains the catalytic subunit KAT5/TIP60 and the subunits EP400, TRRAP/PAF400, BRD8/SMAP, EPC1, DMAP1/DNMAP1, RUVBL1/TIP49, RUVBL2, ING3, actin, ACTL6A/BAF53A, MORF4L1/MRG15, MORF4L2/MRGX, MRGBP, YEATS4/GAS41 and VPS72/YL1. The NuA4 complex interacts with MYC and the adenovirus E1A protein. MORF4L1 may also participate in the formation of NuA4 related complexes which lack the KAT5/TIP60 catalytic subunit, but which include the SWI/SNF related protein SRCAP. Component of the MSIN3A histone deacetylase complex, which includes SIN3A, HDAC2, ARID4B, MORF4L1, RBBP4/RbAp48, and RBBP7/RbAp46. Interacts with MRFAP1 and RB1. May also interact with one or more as yet undefined members of the TLE (transducin-like enhancer of split) family of transcriptional repressors.</text>
</comment>
<keyword evidence="6" id="KW-0156">Chromatin regulator</keyword>
<evidence type="ECO:0000256" key="8">
    <source>
        <dbReference type="ARBA" id="ARBA00023163"/>
    </source>
</evidence>
<evidence type="ECO:0000256" key="5">
    <source>
        <dbReference type="ARBA" id="ARBA00022763"/>
    </source>
</evidence>
<keyword evidence="16" id="KW-1185">Reference proteome</keyword>
<feature type="compositionally biased region" description="Polar residues" evidence="13">
    <location>
        <begin position="1"/>
        <end position="14"/>
    </location>
</feature>
<evidence type="ECO:0000313" key="15">
    <source>
        <dbReference type="Ensembl" id="ENSNVIP00000003154.1"/>
    </source>
</evidence>
<keyword evidence="5" id="KW-0227">DNA damage</keyword>
<evidence type="ECO:0000256" key="1">
    <source>
        <dbReference type="ARBA" id="ARBA00004123"/>
    </source>
</evidence>
<dbReference type="GO" id="GO:0006325">
    <property type="term" value="P:chromatin organization"/>
    <property type="evidence" value="ECO:0007669"/>
    <property type="project" value="UniProtKB-KW"/>
</dbReference>
<dbReference type="GO" id="GO:0035267">
    <property type="term" value="C:NuA4 histone acetyltransferase complex"/>
    <property type="evidence" value="ECO:0007669"/>
    <property type="project" value="TreeGrafter"/>
</dbReference>
<dbReference type="GO" id="GO:0006281">
    <property type="term" value="P:DNA repair"/>
    <property type="evidence" value="ECO:0007669"/>
    <property type="project" value="UniProtKB-KW"/>
</dbReference>
<keyword evidence="9" id="KW-0234">DNA repair</keyword>
<sequence length="235" mass="26399">MDNNLQKTNSNNQREAIYREVKIRGASSEKKTAGPQQKNLELTRKNKQKTPGNGDGGSASKAPQPTQKEKKERENRMEVKVKIPEELKPWFQLFQLPAKENADAILEEYANCKKLQGNVGNKEYVVNEVVAGIKEYFNVMLGTQLLYKFGRPHYEEILLALPDTPMSQVEGALHLQRLFVKIGAILAYTPLNGKSLALLLSYSHDFLKYLPRNAASLFTASDYKVALATTKKKSG</sequence>
<dbReference type="PANTHER" id="PTHR10880:SF25">
    <property type="entry name" value="MORTALITY FACTOR 4-LIKE PROTEIN 2"/>
    <property type="match status" value="1"/>
</dbReference>
<dbReference type="FunFam" id="1.10.274.30:FF:000001">
    <property type="entry name" value="Mortality factor 4-like protein 1"/>
    <property type="match status" value="1"/>
</dbReference>
<evidence type="ECO:0000256" key="6">
    <source>
        <dbReference type="ARBA" id="ARBA00022853"/>
    </source>
</evidence>
<dbReference type="PANTHER" id="PTHR10880">
    <property type="entry name" value="MORTALITY FACTOR 4-LIKE PROTEIN"/>
    <property type="match status" value="1"/>
</dbReference>
<feature type="compositionally biased region" description="Basic and acidic residues" evidence="13">
    <location>
        <begin position="16"/>
        <end position="32"/>
    </location>
</feature>
<comment type="subcellular location">
    <subcellularLocation>
        <location evidence="1">Nucleus</location>
    </subcellularLocation>
</comment>
<dbReference type="InterPro" id="IPR026541">
    <property type="entry name" value="MRG_dom"/>
</dbReference>
<reference evidence="15" key="2">
    <citation type="submission" date="2025-09" db="UniProtKB">
        <authorList>
            <consortium name="Ensembl"/>
        </authorList>
    </citation>
    <scope>IDENTIFICATION</scope>
</reference>
<dbReference type="GeneTree" id="ENSGT00950000182965"/>
<dbReference type="InterPro" id="IPR008676">
    <property type="entry name" value="MRG"/>
</dbReference>
<evidence type="ECO:0000256" key="3">
    <source>
        <dbReference type="ARBA" id="ARBA00022553"/>
    </source>
</evidence>
<dbReference type="GO" id="GO:0006355">
    <property type="term" value="P:regulation of DNA-templated transcription"/>
    <property type="evidence" value="ECO:0007669"/>
    <property type="project" value="InterPro"/>
</dbReference>
<dbReference type="Proteomes" id="UP000694425">
    <property type="component" value="Unplaced"/>
</dbReference>
<protein>
    <recommendedName>
        <fullName evidence="2">Mortality factor 4-like protein 2</fullName>
    </recommendedName>
</protein>
<keyword evidence="8" id="KW-0804">Transcription</keyword>
<keyword evidence="3" id="KW-0597">Phosphoprotein</keyword>
<feature type="domain" description="MRG" evidence="14">
    <location>
        <begin position="66"/>
        <end position="224"/>
    </location>
</feature>
<evidence type="ECO:0000256" key="7">
    <source>
        <dbReference type="ARBA" id="ARBA00023015"/>
    </source>
</evidence>
<evidence type="ECO:0000256" key="2">
    <source>
        <dbReference type="ARBA" id="ARBA00013933"/>
    </source>
</evidence>
<dbReference type="Pfam" id="PF05712">
    <property type="entry name" value="MRG"/>
    <property type="match status" value="1"/>
</dbReference>
<name>A0A8C7AE53_NEOVI</name>
<dbReference type="Gene3D" id="1.10.274.30">
    <property type="entry name" value="MRG domain"/>
    <property type="match status" value="1"/>
</dbReference>
<dbReference type="Ensembl" id="ENSNVIT00000003680.1">
    <property type="protein sequence ID" value="ENSNVIP00000003154.1"/>
    <property type="gene ID" value="ENSNVIG00000002507.1"/>
</dbReference>
<reference evidence="15" key="1">
    <citation type="submission" date="2025-08" db="UniProtKB">
        <authorList>
            <consortium name="Ensembl"/>
        </authorList>
    </citation>
    <scope>IDENTIFICATION</scope>
</reference>
<dbReference type="InterPro" id="IPR038217">
    <property type="entry name" value="MRG_C_sf"/>
</dbReference>
<dbReference type="GO" id="GO:0005634">
    <property type="term" value="C:nucleus"/>
    <property type="evidence" value="ECO:0007669"/>
    <property type="project" value="UniProtKB-SubCell"/>
</dbReference>
<keyword evidence="10" id="KW-0539">Nucleus</keyword>
<evidence type="ECO:0000313" key="16">
    <source>
        <dbReference type="Proteomes" id="UP000694425"/>
    </source>
</evidence>
<evidence type="ECO:0000259" key="14">
    <source>
        <dbReference type="Pfam" id="PF05712"/>
    </source>
</evidence>
<evidence type="ECO:0000256" key="13">
    <source>
        <dbReference type="SAM" id="MobiDB-lite"/>
    </source>
</evidence>
<accession>A0A8C7AE53</accession>
<evidence type="ECO:0000256" key="11">
    <source>
        <dbReference type="ARBA" id="ARBA00025930"/>
    </source>
</evidence>
<comment type="function">
    <text evidence="12">Component of the NuA4 histone acetyltransferase complex which is involved in transcriptional activation of select genes principally by acetylation of nucleosomal histone H4 and H2A. This modification may both alter nucleosome - DNA interactions and promote interaction of the modified histones with other proteins which positively regulate transcription. This complex may be required for the activation of transcriptional programs associated with oncogene and proto-oncogene mediated growth induction, tumor suppressor mediated growth arrest and replicative senescence, apoptosis, and DNA repair. The NuA4 complex ATPase and helicase activities seem to be, at least in part, contributed by the association of RUVBL1 and RUVBL2 with EP400. NuA4 may also play a direct role in DNA repair when directly recruited to sites of DNA damage. Also a component of the MSIN3A complex which acts to repress transcription by deacetylation of nucleosomal histones.</text>
</comment>
<dbReference type="AlphaFoldDB" id="A0A8C7AE53"/>
<feature type="region of interest" description="Disordered" evidence="13">
    <location>
        <begin position="1"/>
        <end position="76"/>
    </location>
</feature>